<accession>A0A2W7MLI1</accession>
<feature type="transmembrane region" description="Helical" evidence="1">
    <location>
        <begin position="68"/>
        <end position="87"/>
    </location>
</feature>
<keyword evidence="3" id="KW-1185">Reference proteome</keyword>
<evidence type="ECO:0000313" key="3">
    <source>
        <dbReference type="Proteomes" id="UP000248646"/>
    </source>
</evidence>
<dbReference type="Proteomes" id="UP000248646">
    <property type="component" value="Unassembled WGS sequence"/>
</dbReference>
<keyword evidence="1" id="KW-0812">Transmembrane</keyword>
<name>A0A2W7MLI1_9BACI</name>
<reference evidence="2 3" key="1">
    <citation type="submission" date="2018-06" db="EMBL/GenBank/DDBJ databases">
        <title>Genomic Encyclopedia of Type Strains, Phase IV (KMG-IV): sequencing the most valuable type-strain genomes for metagenomic binning, comparative biology and taxonomic classification.</title>
        <authorList>
            <person name="Goeker M."/>
        </authorList>
    </citation>
    <scope>NUCLEOTIDE SEQUENCE [LARGE SCALE GENOMIC DNA]</scope>
    <source>
        <strain evidence="2 3">DSM 5</strain>
    </source>
</reference>
<evidence type="ECO:0000313" key="2">
    <source>
        <dbReference type="EMBL" id="PZX08222.1"/>
    </source>
</evidence>
<feature type="transmembrane region" description="Helical" evidence="1">
    <location>
        <begin position="44"/>
        <end position="61"/>
    </location>
</feature>
<comment type="caution">
    <text evidence="2">The sequence shown here is derived from an EMBL/GenBank/DDBJ whole genome shotgun (WGS) entry which is preliminary data.</text>
</comment>
<gene>
    <name evidence="2" type="ORF">C7437_1011346</name>
</gene>
<protein>
    <submittedName>
        <fullName evidence="2">Uncharacterized protein</fullName>
    </submittedName>
</protein>
<dbReference type="EMBL" id="QKZI01000001">
    <property type="protein sequence ID" value="PZX08222.1"/>
    <property type="molecule type" value="Genomic_DNA"/>
</dbReference>
<dbReference type="RefSeq" id="WP_111438809.1">
    <property type="nucleotide sequence ID" value="NZ_QKZI01000001.1"/>
</dbReference>
<dbReference type="OrthoDB" id="2888914at2"/>
<keyword evidence="1" id="KW-0472">Membrane</keyword>
<sequence length="187" mass="21252">MNQVYKKNQKSDVILIFCLLILAFDVLVFLLAIFGYYFTFIKSTNNILPILVTLAAFYALARVRKIEKFWVIFLTIIVALILGWFSLTNNSYDTINSPTGNIKVMIGHRNVSLGETNHFYNFYLYSSVPGLMKKVNDEPLFIMSRGGSNDSLEVLGVDNAEWVKDEKIIFDPSSSTNTGLTQVDLKR</sequence>
<dbReference type="AlphaFoldDB" id="A0A2W7MLI1"/>
<proteinExistence type="predicted"/>
<evidence type="ECO:0000256" key="1">
    <source>
        <dbReference type="SAM" id="Phobius"/>
    </source>
</evidence>
<keyword evidence="1" id="KW-1133">Transmembrane helix</keyword>
<feature type="transmembrane region" description="Helical" evidence="1">
    <location>
        <begin position="12"/>
        <end position="38"/>
    </location>
</feature>
<organism evidence="2 3">
    <name type="scientific">Psychrobacillus insolitus</name>
    <dbReference type="NCBI Taxonomy" id="1461"/>
    <lineage>
        <taxon>Bacteria</taxon>
        <taxon>Bacillati</taxon>
        <taxon>Bacillota</taxon>
        <taxon>Bacilli</taxon>
        <taxon>Bacillales</taxon>
        <taxon>Bacillaceae</taxon>
        <taxon>Psychrobacillus</taxon>
    </lineage>
</organism>